<feature type="transmembrane region" description="Helical" evidence="2">
    <location>
        <begin position="232"/>
        <end position="252"/>
    </location>
</feature>
<feature type="transmembrane region" description="Helical" evidence="2">
    <location>
        <begin position="318"/>
        <end position="336"/>
    </location>
</feature>
<name>A0A5B2UYS8_9PSED</name>
<feature type="signal peptide" evidence="3">
    <location>
        <begin position="1"/>
        <end position="23"/>
    </location>
</feature>
<feature type="compositionally biased region" description="Gly residues" evidence="1">
    <location>
        <begin position="385"/>
        <end position="405"/>
    </location>
</feature>
<feature type="transmembrane region" description="Helical" evidence="2">
    <location>
        <begin position="183"/>
        <end position="201"/>
    </location>
</feature>
<reference evidence="6 7" key="1">
    <citation type="submission" date="2016-10" db="EMBL/GenBank/DDBJ databases">
        <authorList>
            <person name="Varghese N."/>
            <person name="Submissions S."/>
        </authorList>
    </citation>
    <scope>NUCLEOTIDE SEQUENCE [LARGE SCALE GENOMIC DNA]</scope>
    <source>
        <strain evidence="6 7">BS2771</strain>
    </source>
</reference>
<protein>
    <submittedName>
        <fullName evidence="5">YgcG family protein</fullName>
    </submittedName>
</protein>
<gene>
    <name evidence="5" type="ORF">F1720_06140</name>
    <name evidence="6" type="ORF">SAMN04490181_1230</name>
</gene>
<feature type="compositionally biased region" description="Low complexity" evidence="1">
    <location>
        <begin position="367"/>
        <end position="384"/>
    </location>
</feature>
<dbReference type="EMBL" id="LT629800">
    <property type="protein sequence ID" value="SDU89971.1"/>
    <property type="molecule type" value="Genomic_DNA"/>
</dbReference>
<proteinExistence type="predicted"/>
<organism evidence="5 8">
    <name type="scientific">Pseudomonas brenneri</name>
    <dbReference type="NCBI Taxonomy" id="129817"/>
    <lineage>
        <taxon>Bacteria</taxon>
        <taxon>Pseudomonadati</taxon>
        <taxon>Pseudomonadota</taxon>
        <taxon>Gammaproteobacteria</taxon>
        <taxon>Pseudomonadales</taxon>
        <taxon>Pseudomonadaceae</taxon>
        <taxon>Pseudomonas</taxon>
    </lineage>
</organism>
<evidence type="ECO:0000256" key="2">
    <source>
        <dbReference type="SAM" id="Phobius"/>
    </source>
</evidence>
<sequence>MRLFLRQSALGLLVMVFTALALAQTAPPALVNVALNQRVIDLTNTLDTSTQQRLTNQLADLEQRKGAQIAVMLLPSTGDADIDAFTTQLFRAWKLGRKGIDDGILLLVVKDDRKVRIEVGYGLEGVVTDLLSHRIIEEQLTPAFRQGNYAAGVQHAVDALTMLVEGEDMPAVDDTRETIDESAVLLALLLGAVGGVLLAAGKLHWRRGLIAALVLTVLLTALAAINGKAWPLYMLALPFCMSITAAIFGALWQAKAVFYFVLGLIAYSVGLGLVDHYLTQVSFINWLAWPMAGLVVLGLYLILFMVMKAAWKNSPLGFCVQSVMVLGVYGAAGYLLELGLEGWLFALPISSFAALFIYGQGTGGSGSSSSSSDRSSSSSSSSSSSGGGFSGGGGSSGGGGASGSW</sequence>
<feature type="region of interest" description="Disordered" evidence="1">
    <location>
        <begin position="364"/>
        <end position="405"/>
    </location>
</feature>
<dbReference type="AlphaFoldDB" id="A0A5B2UYS8"/>
<evidence type="ECO:0000259" key="4">
    <source>
        <dbReference type="Pfam" id="PF04536"/>
    </source>
</evidence>
<reference evidence="5 8" key="2">
    <citation type="submission" date="2019-09" db="EMBL/GenBank/DDBJ databases">
        <title>Draft genome sequence of Pseudomonas brenneri CCUG 51514(T).</title>
        <authorList>
            <person name="Tunovic T."/>
            <person name="Pineiro-Iglesias B."/>
            <person name="Unosson C."/>
            <person name="Inganas E."/>
            <person name="Ohlen M."/>
            <person name="Cardew S."/>
            <person name="Jensie-Markopoulos S."/>
            <person name="Salva-Serra F."/>
            <person name="Jaen-Luchoro D."/>
            <person name="Svensson-Stadler L."/>
            <person name="Chun J."/>
            <person name="Moore E."/>
        </authorList>
    </citation>
    <scope>NUCLEOTIDE SEQUENCE [LARGE SCALE GENOMIC DNA]</scope>
    <source>
        <strain evidence="5 8">CCUG 51514</strain>
    </source>
</reference>
<feature type="transmembrane region" description="Helical" evidence="2">
    <location>
        <begin position="286"/>
        <end position="306"/>
    </location>
</feature>
<keyword evidence="3" id="KW-0732">Signal</keyword>
<feature type="transmembrane region" description="Helical" evidence="2">
    <location>
        <begin position="257"/>
        <end position="274"/>
    </location>
</feature>
<evidence type="ECO:0000313" key="8">
    <source>
        <dbReference type="Proteomes" id="UP000325296"/>
    </source>
</evidence>
<evidence type="ECO:0000256" key="1">
    <source>
        <dbReference type="SAM" id="MobiDB-lite"/>
    </source>
</evidence>
<dbReference type="EMBL" id="VUOL01000003">
    <property type="protein sequence ID" value="KAA2231648.1"/>
    <property type="molecule type" value="Genomic_DNA"/>
</dbReference>
<dbReference type="PANTHER" id="PTHR30373">
    <property type="entry name" value="UPF0603 PROTEIN YGCG"/>
    <property type="match status" value="1"/>
</dbReference>
<dbReference type="InterPro" id="IPR007621">
    <property type="entry name" value="TPM_dom"/>
</dbReference>
<keyword evidence="2" id="KW-0812">Transmembrane</keyword>
<keyword evidence="2" id="KW-0472">Membrane</keyword>
<dbReference type="Gene3D" id="3.10.310.50">
    <property type="match status" value="1"/>
</dbReference>
<evidence type="ECO:0000313" key="5">
    <source>
        <dbReference type="EMBL" id="KAA2231648.1"/>
    </source>
</evidence>
<evidence type="ECO:0000313" key="7">
    <source>
        <dbReference type="Proteomes" id="UP000199620"/>
    </source>
</evidence>
<accession>A0A5B2UYS8</accession>
<dbReference type="RefSeq" id="WP_090290880.1">
    <property type="nucleotide sequence ID" value="NZ_BMNU01000004.1"/>
</dbReference>
<evidence type="ECO:0000256" key="3">
    <source>
        <dbReference type="SAM" id="SignalP"/>
    </source>
</evidence>
<dbReference type="Proteomes" id="UP000199620">
    <property type="component" value="Chromosome I"/>
</dbReference>
<feature type="domain" description="TPM" evidence="4">
    <location>
        <begin position="39"/>
        <end position="161"/>
    </location>
</feature>
<keyword evidence="7" id="KW-1185">Reference proteome</keyword>
<keyword evidence="2" id="KW-1133">Transmembrane helix</keyword>
<dbReference type="OrthoDB" id="9810918at2"/>
<feature type="transmembrane region" description="Helical" evidence="2">
    <location>
        <begin position="342"/>
        <end position="359"/>
    </location>
</feature>
<evidence type="ECO:0000313" key="6">
    <source>
        <dbReference type="EMBL" id="SDU89971.1"/>
    </source>
</evidence>
<feature type="transmembrane region" description="Helical" evidence="2">
    <location>
        <begin position="208"/>
        <end position="226"/>
    </location>
</feature>
<dbReference type="PANTHER" id="PTHR30373:SF2">
    <property type="entry name" value="UPF0603 PROTEIN YGCG"/>
    <property type="match status" value="1"/>
</dbReference>
<feature type="chain" id="PRO_5022847990" evidence="3">
    <location>
        <begin position="24"/>
        <end position="405"/>
    </location>
</feature>
<dbReference type="Proteomes" id="UP000325296">
    <property type="component" value="Unassembled WGS sequence"/>
</dbReference>
<dbReference type="Pfam" id="PF04536">
    <property type="entry name" value="TPM_phosphatase"/>
    <property type="match status" value="1"/>
</dbReference>